<reference evidence="2 3" key="1">
    <citation type="journal article" date="2001" name="J. Virol.">
        <title>The genome of turkey herpesvirus.</title>
        <authorList>
            <person name="Afonso C.L."/>
            <person name="Tulman E.R."/>
            <person name="Lu Z."/>
            <person name="Zsak L."/>
            <person name="Rock D.L."/>
            <person name="Kutish G.F."/>
        </authorList>
    </citation>
    <scope>NUCLEOTIDE SEQUENCE [LARGE SCALE GENOMIC DNA]</scope>
    <source>
        <strain evidence="2">FC126</strain>
    </source>
</reference>
<organismHost>
    <name type="scientific">Gallus gallus</name>
    <name type="common">Chicken</name>
    <dbReference type="NCBI Taxonomy" id="9031"/>
</organismHost>
<organismHost>
    <name type="scientific">Meleagris gallopavo</name>
    <name type="common">Wild turkey</name>
    <dbReference type="NCBI Taxonomy" id="9103"/>
</organismHost>
<evidence type="ECO:0000313" key="1">
    <source>
        <dbReference type="EMBL" id="AAG45820.1"/>
    </source>
</evidence>
<gene>
    <name evidence="2" type="primary">HVT077</name>
    <name evidence="1" type="synonym">HVT098</name>
</gene>
<evidence type="ECO:0000313" key="3">
    <source>
        <dbReference type="Proteomes" id="UP000175168"/>
    </source>
</evidence>
<dbReference type="Proteomes" id="UP000175168">
    <property type="component" value="Segment"/>
</dbReference>
<accession>Q9DGY4</accession>
<protein>
    <submittedName>
        <fullName evidence="2">Uncharacterized protein HVT077</fullName>
    </submittedName>
    <submittedName>
        <fullName evidence="1">Uncharacterized protein HVT098</fullName>
    </submittedName>
</protein>
<name>Q9DGY4_MEHV1</name>
<dbReference type="EMBL" id="AF291866">
    <property type="protein sequence ID" value="AAG45827.1"/>
    <property type="molecule type" value="Genomic_DNA"/>
</dbReference>
<organism evidence="2 3">
    <name type="scientific">Meleagrid herpesvirus 1</name>
    <name type="common">MeHV-1</name>
    <name type="synonym">Turkey herpesvirus</name>
    <dbReference type="NCBI Taxonomy" id="37108"/>
    <lineage>
        <taxon>Viruses</taxon>
        <taxon>Duplodnaviria</taxon>
        <taxon>Heunggongvirae</taxon>
        <taxon>Peploviricota</taxon>
        <taxon>Herviviricetes</taxon>
        <taxon>Herpesvirales</taxon>
        <taxon>Orthoherpesviridae</taxon>
        <taxon>Alphaherpesvirinae</taxon>
        <taxon>Mardivirus</taxon>
        <taxon>Mardivirus meleagridalpha1</taxon>
    </lineage>
</organism>
<keyword evidence="3" id="KW-1185">Reference proteome</keyword>
<sequence length="181" mass="20127">MHSTFTVCINFFMGMYGGNKFLSITTVTESDTFSRIYEPTYLGAGRCWTGESGASLWESGDLRICNPMKPGPMLQVETKRCLLDHIVAYTVYRNRTPGMIPGEQRSPLLSVGGYSLSPCRLRVCPRNGKILFTPILASRAHSFAETTISLSLQYWPTGNFPSPKPQFPFPSNTGRQGTSLR</sequence>
<proteinExistence type="predicted"/>
<evidence type="ECO:0000313" key="2">
    <source>
        <dbReference type="EMBL" id="AAG45827.1"/>
    </source>
</evidence>
<dbReference type="EMBL" id="AF291866">
    <property type="protein sequence ID" value="AAG45820.1"/>
    <property type="molecule type" value="Genomic_DNA"/>
</dbReference>